<keyword evidence="2" id="KW-1185">Reference proteome</keyword>
<accession>A0ABS3ZQQ0</accession>
<gene>
    <name evidence="1" type="ORF">JWS04_05060</name>
</gene>
<dbReference type="EMBL" id="JAGIKT010000007">
    <property type="protein sequence ID" value="MBP0110467.1"/>
    <property type="molecule type" value="Genomic_DNA"/>
</dbReference>
<evidence type="ECO:0008006" key="3">
    <source>
        <dbReference type="Google" id="ProtNLM"/>
    </source>
</evidence>
<dbReference type="Proteomes" id="UP000669317">
    <property type="component" value="Unassembled WGS sequence"/>
</dbReference>
<reference evidence="1 2" key="1">
    <citation type="submission" date="2021-03" db="EMBL/GenBank/DDBJ databases">
        <title>Genome Sequence of Bradyrhizobium vignae strain ISRA400.</title>
        <authorList>
            <person name="Tisa L.S."/>
            <person name="Svistoonoff S."/>
            <person name="Hocher V."/>
            <person name="Fall S."/>
            <person name="Zaiya A."/>
            <person name="Naing D."/>
            <person name="Niang N."/>
            <person name="Diouf A."/>
            <person name="Dasylva M.C."/>
            <person name="Toure O."/>
            <person name="Gueye M."/>
            <person name="Gully D."/>
            <person name="Tisseyre P."/>
            <person name="Simpson S."/>
            <person name="Morris K."/>
            <person name="Thomas W.K."/>
        </authorList>
    </citation>
    <scope>NUCLEOTIDE SEQUENCE [LARGE SCALE GENOMIC DNA]</scope>
    <source>
        <strain evidence="1 2">ISRA400</strain>
    </source>
</reference>
<sequence length="184" mass="19905">MANDAYSFKQPQLPEADLFLTCKQEQFVGADPYPDRTAGTTLGGALQSQLNGRRQILQQVRLGVVRQGPADLTPVSPVVLESTIDASLSGITLRLQIAPQFNSRTSRAKVKLTGPCRRQCRRGSKLYHIGEDRPIADTLLLAEVGLSLLCSSAQRGSIDFEGCLTGTMFVAGIVTNGFNEPNIK</sequence>
<dbReference type="RefSeq" id="WP_209294495.1">
    <property type="nucleotide sequence ID" value="NZ_JAGIKT010000007.1"/>
</dbReference>
<evidence type="ECO:0000313" key="1">
    <source>
        <dbReference type="EMBL" id="MBP0110467.1"/>
    </source>
</evidence>
<organism evidence="1 2">
    <name type="scientific">Bradyrhizobium vignae</name>
    <dbReference type="NCBI Taxonomy" id="1549949"/>
    <lineage>
        <taxon>Bacteria</taxon>
        <taxon>Pseudomonadati</taxon>
        <taxon>Pseudomonadota</taxon>
        <taxon>Alphaproteobacteria</taxon>
        <taxon>Hyphomicrobiales</taxon>
        <taxon>Nitrobacteraceae</taxon>
        <taxon>Bradyrhizobium</taxon>
    </lineage>
</organism>
<protein>
    <recommendedName>
        <fullName evidence="3">PilZ domain-containing protein</fullName>
    </recommendedName>
</protein>
<comment type="caution">
    <text evidence="1">The sequence shown here is derived from an EMBL/GenBank/DDBJ whole genome shotgun (WGS) entry which is preliminary data.</text>
</comment>
<name>A0ABS3ZQQ0_9BRAD</name>
<evidence type="ECO:0000313" key="2">
    <source>
        <dbReference type="Proteomes" id="UP000669317"/>
    </source>
</evidence>
<proteinExistence type="predicted"/>